<dbReference type="PANTHER" id="PTHR12277:SF81">
    <property type="entry name" value="PROTEIN ABHD13"/>
    <property type="match status" value="1"/>
</dbReference>
<dbReference type="STRING" id="1472378.AU381_14645"/>
<evidence type="ECO:0000313" key="3">
    <source>
        <dbReference type="EMBL" id="OAP42434.1"/>
    </source>
</evidence>
<keyword evidence="4" id="KW-1185">Reference proteome</keyword>
<reference evidence="3 4" key="1">
    <citation type="journal article" date="2016" name="Int. J. Syst. Evol. Microbiol.">
        <title>Ensifer glycinis sp. nov., an novel rhizobial species associated with Glycine spp.</title>
        <authorList>
            <person name="Yan H."/>
            <person name="Yan J."/>
            <person name="Sui X.H."/>
            <person name="Wang E.T."/>
            <person name="Chen W.X."/>
            <person name="Zhang X.X."/>
            <person name="Chen W.F."/>
        </authorList>
    </citation>
    <scope>NUCLEOTIDE SEQUENCE [LARGE SCALE GENOMIC DNA]</scope>
    <source>
        <strain evidence="3 4">CCBAU 23380</strain>
    </source>
</reference>
<dbReference type="AlphaFoldDB" id="A0A178Y507"/>
<keyword evidence="1" id="KW-1133">Transmembrane helix</keyword>
<organism evidence="3 4">
    <name type="scientific">Sinorhizobium glycinis</name>
    <dbReference type="NCBI Taxonomy" id="1472378"/>
    <lineage>
        <taxon>Bacteria</taxon>
        <taxon>Pseudomonadati</taxon>
        <taxon>Pseudomonadota</taxon>
        <taxon>Alphaproteobacteria</taxon>
        <taxon>Hyphomicrobiales</taxon>
        <taxon>Rhizobiaceae</taxon>
        <taxon>Sinorhizobium/Ensifer group</taxon>
        <taxon>Sinorhizobium</taxon>
    </lineage>
</organism>
<name>A0A178Y507_9HYPH</name>
<gene>
    <name evidence="3" type="ORF">AU381_14645</name>
</gene>
<dbReference type="PANTHER" id="PTHR12277">
    <property type="entry name" value="ALPHA/BETA HYDROLASE DOMAIN-CONTAINING PROTEIN"/>
    <property type="match status" value="1"/>
</dbReference>
<sequence>MSAARLLLIMPLGAAFAYVSIVSLVFLSQRTLLYPGTSAIHAPERATWGKNAYINTPDGETLHGLYSQGEADRPCVLLFFGNGDRVDSYDFLAHALAARGIGLLAISYRGYPGSTGAPSEAGLLTDGIAAFDWLSARPNSNIVVLGRSLGTGVAVNTAVLRPAAGVVLVSAYLSVLSVAQTRYPFYPVALLIKDPFRSDLKIAKVRQPKLFIHGRLDDSIPLSSGEALYRIAPEPKQMLIEDGSGHNDIWNDSTVGDVIRFVEALEEDDT</sequence>
<dbReference type="OrthoDB" id="9798884at2"/>
<evidence type="ECO:0000313" key="4">
    <source>
        <dbReference type="Proteomes" id="UP000094025"/>
    </source>
</evidence>
<dbReference type="InterPro" id="IPR022742">
    <property type="entry name" value="Hydrolase_4"/>
</dbReference>
<feature type="transmembrane region" description="Helical" evidence="1">
    <location>
        <begin position="6"/>
        <end position="27"/>
    </location>
</feature>
<dbReference type="Pfam" id="PF12146">
    <property type="entry name" value="Hydrolase_4"/>
    <property type="match status" value="1"/>
</dbReference>
<protein>
    <submittedName>
        <fullName evidence="3">Alpha/beta hydrolase</fullName>
    </submittedName>
</protein>
<dbReference type="Gene3D" id="3.40.50.1820">
    <property type="entry name" value="alpha/beta hydrolase"/>
    <property type="match status" value="1"/>
</dbReference>
<keyword evidence="3" id="KW-0378">Hydrolase</keyword>
<accession>A0A178Y507</accession>
<evidence type="ECO:0000259" key="2">
    <source>
        <dbReference type="Pfam" id="PF12146"/>
    </source>
</evidence>
<dbReference type="RefSeq" id="WP_064240279.1">
    <property type="nucleotide sequence ID" value="NZ_LPUX01000050.1"/>
</dbReference>
<dbReference type="SUPFAM" id="SSF53474">
    <property type="entry name" value="alpha/beta-Hydrolases"/>
    <property type="match status" value="1"/>
</dbReference>
<feature type="domain" description="Serine aminopeptidase S33" evidence="2">
    <location>
        <begin position="73"/>
        <end position="175"/>
    </location>
</feature>
<dbReference type="InterPro" id="IPR029058">
    <property type="entry name" value="AB_hydrolase_fold"/>
</dbReference>
<keyword evidence="1" id="KW-0472">Membrane</keyword>
<dbReference type="GO" id="GO:0016787">
    <property type="term" value="F:hydrolase activity"/>
    <property type="evidence" value="ECO:0007669"/>
    <property type="project" value="UniProtKB-KW"/>
</dbReference>
<evidence type="ECO:0000256" key="1">
    <source>
        <dbReference type="SAM" id="Phobius"/>
    </source>
</evidence>
<comment type="caution">
    <text evidence="3">The sequence shown here is derived from an EMBL/GenBank/DDBJ whole genome shotgun (WGS) entry which is preliminary data.</text>
</comment>
<keyword evidence="1" id="KW-0812">Transmembrane</keyword>
<dbReference type="EMBL" id="LPUX01000050">
    <property type="protein sequence ID" value="OAP42434.1"/>
    <property type="molecule type" value="Genomic_DNA"/>
</dbReference>
<proteinExistence type="predicted"/>
<dbReference type="Proteomes" id="UP000094025">
    <property type="component" value="Unassembled WGS sequence"/>
</dbReference>